<name>A0AAW1PLD7_9CHLO</name>
<proteinExistence type="predicted"/>
<dbReference type="EMBL" id="JALJOQ010000020">
    <property type="protein sequence ID" value="KAK9809443.1"/>
    <property type="molecule type" value="Genomic_DNA"/>
</dbReference>
<evidence type="ECO:0000313" key="2">
    <source>
        <dbReference type="Proteomes" id="UP001465755"/>
    </source>
</evidence>
<dbReference type="AlphaFoldDB" id="A0AAW1PLD7"/>
<organism evidence="1 2">
    <name type="scientific">Symbiochloris irregularis</name>
    <dbReference type="NCBI Taxonomy" id="706552"/>
    <lineage>
        <taxon>Eukaryota</taxon>
        <taxon>Viridiplantae</taxon>
        <taxon>Chlorophyta</taxon>
        <taxon>core chlorophytes</taxon>
        <taxon>Trebouxiophyceae</taxon>
        <taxon>Trebouxiales</taxon>
        <taxon>Trebouxiaceae</taxon>
        <taxon>Symbiochloris</taxon>
    </lineage>
</organism>
<comment type="caution">
    <text evidence="1">The sequence shown here is derived from an EMBL/GenBank/DDBJ whole genome shotgun (WGS) entry which is preliminary data.</text>
</comment>
<reference evidence="1 2" key="1">
    <citation type="journal article" date="2024" name="Nat. Commun.">
        <title>Phylogenomics reveals the evolutionary origins of lichenization in chlorophyte algae.</title>
        <authorList>
            <person name="Puginier C."/>
            <person name="Libourel C."/>
            <person name="Otte J."/>
            <person name="Skaloud P."/>
            <person name="Haon M."/>
            <person name="Grisel S."/>
            <person name="Petersen M."/>
            <person name="Berrin J.G."/>
            <person name="Delaux P.M."/>
            <person name="Dal Grande F."/>
            <person name="Keller J."/>
        </authorList>
    </citation>
    <scope>NUCLEOTIDE SEQUENCE [LARGE SCALE GENOMIC DNA]</scope>
    <source>
        <strain evidence="1 2">SAG 2036</strain>
    </source>
</reference>
<evidence type="ECO:0000313" key="1">
    <source>
        <dbReference type="EMBL" id="KAK9809443.1"/>
    </source>
</evidence>
<dbReference type="Proteomes" id="UP001465755">
    <property type="component" value="Unassembled WGS sequence"/>
</dbReference>
<accession>A0AAW1PLD7</accession>
<keyword evidence="2" id="KW-1185">Reference proteome</keyword>
<sequence>MALSGHVHRVDRPEFASTEWCPVELPTDISWSAELPPQRTLVAIKCQTEHSDDEQHFDELQADYVRLDRIVKRHNKESKQGASEQAEPLQLLFVRFCTGQYSQQALKIRSLHRL</sequence>
<protein>
    <submittedName>
        <fullName evidence="1">Uncharacterized protein</fullName>
    </submittedName>
</protein>
<gene>
    <name evidence="1" type="ORF">WJX73_007925</name>
</gene>